<feature type="region of interest" description="Disordered" evidence="1">
    <location>
        <begin position="73"/>
        <end position="164"/>
    </location>
</feature>
<keyword evidence="3" id="KW-1185">Reference proteome</keyword>
<evidence type="ECO:0008006" key="4">
    <source>
        <dbReference type="Google" id="ProtNLM"/>
    </source>
</evidence>
<dbReference type="EMBL" id="SWAD01000009">
    <property type="protein sequence ID" value="TMQ78266.1"/>
    <property type="molecule type" value="Genomic_DNA"/>
</dbReference>
<feature type="compositionally biased region" description="Basic and acidic residues" evidence="1">
    <location>
        <begin position="73"/>
        <end position="92"/>
    </location>
</feature>
<protein>
    <recommendedName>
        <fullName evidence="4">DUF1376 domain-containing protein</fullName>
    </recommendedName>
</protein>
<feature type="compositionally biased region" description="Basic and acidic residues" evidence="1">
    <location>
        <begin position="118"/>
        <end position="136"/>
    </location>
</feature>
<organism evidence="2 3">
    <name type="scientific">Candidatus Accumulibacter phosphatis</name>
    <dbReference type="NCBI Taxonomy" id="327160"/>
    <lineage>
        <taxon>Bacteria</taxon>
        <taxon>Pseudomonadati</taxon>
        <taxon>Pseudomonadota</taxon>
        <taxon>Betaproteobacteria</taxon>
        <taxon>Candidatus Accumulibacter</taxon>
    </lineage>
</organism>
<gene>
    <name evidence="2" type="ORF">ACCUM_1822</name>
</gene>
<comment type="caution">
    <text evidence="2">The sequence shown here is derived from an EMBL/GenBank/DDBJ whole genome shotgun (WGS) entry which is preliminary data.</text>
</comment>
<accession>A0A5S4ERZ9</accession>
<evidence type="ECO:0000313" key="2">
    <source>
        <dbReference type="EMBL" id="TMQ78266.1"/>
    </source>
</evidence>
<sequence length="164" mass="18272">MSLAERGLLDTLRRECWVNRGMPAKPETLAKMLGFDSAEIDAALPAVMPFFRVEGDLLICPELDELREMYAERRERQAAGGKRSAEKRKGTKLENGADDTPSNLQGTSKHPAGSLQVRRPDQTKPDKSKAVYRKGDSPPVSEAYKKWMADDGDADEYRRMTNGG</sequence>
<name>A0A5S4ERZ9_9PROT</name>
<dbReference type="Proteomes" id="UP000306324">
    <property type="component" value="Unassembled WGS sequence"/>
</dbReference>
<feature type="compositionally biased region" description="Basic and acidic residues" evidence="1">
    <location>
        <begin position="143"/>
        <end position="164"/>
    </location>
</feature>
<dbReference type="AlphaFoldDB" id="A0A5S4ERZ9"/>
<evidence type="ECO:0000256" key="1">
    <source>
        <dbReference type="SAM" id="MobiDB-lite"/>
    </source>
</evidence>
<evidence type="ECO:0000313" key="3">
    <source>
        <dbReference type="Proteomes" id="UP000306324"/>
    </source>
</evidence>
<reference evidence="2 3" key="1">
    <citation type="submission" date="2019-04" db="EMBL/GenBank/DDBJ databases">
        <title>A novel phosphate-accumulating bacterium identified in bioreactor for phosphate removal from wastewater.</title>
        <authorList>
            <person name="Kotlyarov R.Y."/>
            <person name="Beletsky A.V."/>
            <person name="Kallistova A.Y."/>
            <person name="Dorofeev A.G."/>
            <person name="Nikolaev Y.Y."/>
            <person name="Pimenov N.V."/>
            <person name="Ravin N.V."/>
            <person name="Mardanov A.V."/>
        </authorList>
    </citation>
    <scope>NUCLEOTIDE SEQUENCE [LARGE SCALE GENOMIC DNA]</scope>
    <source>
        <strain evidence="2 3">Bin19</strain>
    </source>
</reference>
<proteinExistence type="predicted"/>